<dbReference type="Proteomes" id="UP000799755">
    <property type="component" value="Unassembled WGS sequence"/>
</dbReference>
<dbReference type="EMBL" id="MU003533">
    <property type="protein sequence ID" value="KAF2464855.1"/>
    <property type="molecule type" value="Genomic_DNA"/>
</dbReference>
<name>A0ACB6QFD1_9PLEO</name>
<proteinExistence type="predicted"/>
<comment type="caution">
    <text evidence="1">The sequence shown here is derived from an EMBL/GenBank/DDBJ whole genome shotgun (WGS) entry which is preliminary data.</text>
</comment>
<accession>A0ACB6QFD1</accession>
<evidence type="ECO:0000313" key="1">
    <source>
        <dbReference type="EMBL" id="KAF2464855.1"/>
    </source>
</evidence>
<organism evidence="1 2">
    <name type="scientific">Lindgomyces ingoldianus</name>
    <dbReference type="NCBI Taxonomy" id="673940"/>
    <lineage>
        <taxon>Eukaryota</taxon>
        <taxon>Fungi</taxon>
        <taxon>Dikarya</taxon>
        <taxon>Ascomycota</taxon>
        <taxon>Pezizomycotina</taxon>
        <taxon>Dothideomycetes</taxon>
        <taxon>Pleosporomycetidae</taxon>
        <taxon>Pleosporales</taxon>
        <taxon>Lindgomycetaceae</taxon>
        <taxon>Lindgomyces</taxon>
    </lineage>
</organism>
<reference evidence="1" key="1">
    <citation type="journal article" date="2020" name="Stud. Mycol.">
        <title>101 Dothideomycetes genomes: a test case for predicting lifestyles and emergence of pathogens.</title>
        <authorList>
            <person name="Haridas S."/>
            <person name="Albert R."/>
            <person name="Binder M."/>
            <person name="Bloem J."/>
            <person name="Labutti K."/>
            <person name="Salamov A."/>
            <person name="Andreopoulos B."/>
            <person name="Baker S."/>
            <person name="Barry K."/>
            <person name="Bills G."/>
            <person name="Bluhm B."/>
            <person name="Cannon C."/>
            <person name="Castanera R."/>
            <person name="Culley D."/>
            <person name="Daum C."/>
            <person name="Ezra D."/>
            <person name="Gonzalez J."/>
            <person name="Henrissat B."/>
            <person name="Kuo A."/>
            <person name="Liang C."/>
            <person name="Lipzen A."/>
            <person name="Lutzoni F."/>
            <person name="Magnuson J."/>
            <person name="Mondo S."/>
            <person name="Nolan M."/>
            <person name="Ohm R."/>
            <person name="Pangilinan J."/>
            <person name="Park H.-J."/>
            <person name="Ramirez L."/>
            <person name="Alfaro M."/>
            <person name="Sun H."/>
            <person name="Tritt A."/>
            <person name="Yoshinaga Y."/>
            <person name="Zwiers L.-H."/>
            <person name="Turgeon B."/>
            <person name="Goodwin S."/>
            <person name="Spatafora J."/>
            <person name="Crous P."/>
            <person name="Grigoriev I."/>
        </authorList>
    </citation>
    <scope>NUCLEOTIDE SEQUENCE</scope>
    <source>
        <strain evidence="1">ATCC 200398</strain>
    </source>
</reference>
<evidence type="ECO:0000313" key="2">
    <source>
        <dbReference type="Proteomes" id="UP000799755"/>
    </source>
</evidence>
<sequence length="325" mass="37080">MEPAMTSWLVYDLASSIITIRRRTELYAPCFGILQYDIYGLDSTTSKIATKHPSCDWHNYITLEYTCSKTPHPKHSRFAEPCRAQEELCNLGSSKFTPGHIDYESSPFGSISAFYSLQFLPKQSLLPYFAHGYIDIDLRLFESLAKPAPVPIEESLEWSHCVFGGQEDLILSLSNILYQRRYAYISLRIARRTEPGDNFANYTFDGTGKKEVWYMLVDWSFASVVAYVVDLLRTLGSEVGSWERLEELTMMNRRTVGARIERIEPQPMSNSIFHFIKLDNVLPVGAFGSLTDTHVSSYHASLNVWLKSVDSMDLPLFQSATQEVF</sequence>
<keyword evidence="2" id="KW-1185">Reference proteome</keyword>
<protein>
    <submittedName>
        <fullName evidence="1">Uncharacterized protein</fullName>
    </submittedName>
</protein>
<gene>
    <name evidence="1" type="ORF">BDR25DRAFT_361084</name>
</gene>